<reference evidence="2" key="1">
    <citation type="submission" date="2016-11" db="UniProtKB">
        <authorList>
            <consortium name="WormBaseParasite"/>
        </authorList>
    </citation>
    <scope>IDENTIFICATION</scope>
</reference>
<organism evidence="1 2">
    <name type="scientific">Heterorhabditis bacteriophora</name>
    <name type="common">Entomopathogenic nematode worm</name>
    <dbReference type="NCBI Taxonomy" id="37862"/>
    <lineage>
        <taxon>Eukaryota</taxon>
        <taxon>Metazoa</taxon>
        <taxon>Ecdysozoa</taxon>
        <taxon>Nematoda</taxon>
        <taxon>Chromadorea</taxon>
        <taxon>Rhabditida</taxon>
        <taxon>Rhabditina</taxon>
        <taxon>Rhabditomorpha</taxon>
        <taxon>Strongyloidea</taxon>
        <taxon>Heterorhabditidae</taxon>
        <taxon>Heterorhabditis</taxon>
    </lineage>
</organism>
<evidence type="ECO:0000313" key="1">
    <source>
        <dbReference type="Proteomes" id="UP000095283"/>
    </source>
</evidence>
<protein>
    <submittedName>
        <fullName evidence="2">Uncharacterized protein</fullName>
    </submittedName>
</protein>
<name>A0A1I7WQ09_HETBA</name>
<dbReference type="Proteomes" id="UP000095283">
    <property type="component" value="Unplaced"/>
</dbReference>
<dbReference type="WBParaSite" id="Hba_07252">
    <property type="protein sequence ID" value="Hba_07252"/>
    <property type="gene ID" value="Hba_07252"/>
</dbReference>
<dbReference type="AlphaFoldDB" id="A0A1I7WQ09"/>
<proteinExistence type="predicted"/>
<sequence length="283" mass="32466">MQKFHENKLINNWFSRDVVLGVSYKKIPILIQILHPHQFLLAQRLQPVLKVVLMDFQTLAYLPVSTVVISITIMTNSIHNCNKLFFPVKYNIDIYDIFFNKYCNSFSHIFKYSFFPAINKQINLSFALKFKSGLCLISSLYISSSNINAIDTLVSEIILSKFFIFILSLVPPKIAQWKQMIEPFHALDVPFSELCNTLLPEYWSPRHLSFHGLKNLLATTMTFMMSVASVIIKTTTIGWYAYPRASFVEVHPHTKLLLPGPTNSPHFTLLQKLDGLAKESSNS</sequence>
<keyword evidence="1" id="KW-1185">Reference proteome</keyword>
<evidence type="ECO:0000313" key="2">
    <source>
        <dbReference type="WBParaSite" id="Hba_07252"/>
    </source>
</evidence>
<accession>A0A1I7WQ09</accession>